<reference evidence="1" key="2">
    <citation type="submission" date="2014-03" db="EMBL/GenBank/DDBJ databases">
        <authorList>
            <person name="Genoscope - CEA"/>
        </authorList>
    </citation>
    <scope>NUCLEOTIDE SEQUENCE</scope>
</reference>
<organism evidence="1 2">
    <name type="scientific">Oncorhynchus mykiss</name>
    <name type="common">Rainbow trout</name>
    <name type="synonym">Salmo gairdneri</name>
    <dbReference type="NCBI Taxonomy" id="8022"/>
    <lineage>
        <taxon>Eukaryota</taxon>
        <taxon>Metazoa</taxon>
        <taxon>Chordata</taxon>
        <taxon>Craniata</taxon>
        <taxon>Vertebrata</taxon>
        <taxon>Euteleostomi</taxon>
        <taxon>Actinopterygii</taxon>
        <taxon>Neopterygii</taxon>
        <taxon>Teleostei</taxon>
        <taxon>Protacanthopterygii</taxon>
        <taxon>Salmoniformes</taxon>
        <taxon>Salmonidae</taxon>
        <taxon>Salmoninae</taxon>
        <taxon>Oncorhynchus</taxon>
    </lineage>
</organism>
<accession>A0A060ZDP4</accession>
<dbReference type="InterPro" id="IPR042567">
    <property type="entry name" value="SPIN/Ssty_sf"/>
</dbReference>
<name>A0A060ZDP4_ONCMY</name>
<dbReference type="Proteomes" id="UP000193380">
    <property type="component" value="Unassembled WGS sequence"/>
</dbReference>
<dbReference type="InterPro" id="IPR037656">
    <property type="entry name" value="DUF5525"/>
</dbReference>
<reference evidence="1" key="1">
    <citation type="journal article" date="2014" name="Nat. Commun.">
        <title>The rainbow trout genome provides novel insights into evolution after whole-genome duplication in vertebrates.</title>
        <authorList>
            <person name="Berthelot C."/>
            <person name="Brunet F."/>
            <person name="Chalopin D."/>
            <person name="Juanchich A."/>
            <person name="Bernard M."/>
            <person name="Noel B."/>
            <person name="Bento P."/>
            <person name="Da Silva C."/>
            <person name="Labadie K."/>
            <person name="Alberti A."/>
            <person name="Aury J.M."/>
            <person name="Louis A."/>
            <person name="Dehais P."/>
            <person name="Bardou P."/>
            <person name="Montfort J."/>
            <person name="Klopp C."/>
            <person name="Cabau C."/>
            <person name="Gaspin C."/>
            <person name="Thorgaard G.H."/>
            <person name="Boussaha M."/>
            <person name="Quillet E."/>
            <person name="Guyomard R."/>
            <person name="Galiana D."/>
            <person name="Bobe J."/>
            <person name="Volff J.N."/>
            <person name="Genet C."/>
            <person name="Wincker P."/>
            <person name="Jaillon O."/>
            <person name="Roest Crollius H."/>
            <person name="Guiguen Y."/>
        </authorList>
    </citation>
    <scope>NUCLEOTIDE SEQUENCE [LARGE SCALE GENOMIC DNA]</scope>
</reference>
<sequence>MILKLRKVLFPEGRKGQQTRYQAVSGDRGEARERTRDGCLSRRIRLPSSLSSSLRRSVMKIKYCPFLSACHSSDHRRRRWILRSAVQRARSVMKIYYPDLVGRRIQHLYEEGDGTEVWYRGLVVQVHEPHPNPLKTVFQVKYDSEPEWQYYLELLIDYKKGWLKIED</sequence>
<evidence type="ECO:0000313" key="2">
    <source>
        <dbReference type="Proteomes" id="UP000193380"/>
    </source>
</evidence>
<dbReference type="AlphaFoldDB" id="A0A060ZDP4"/>
<dbReference type="Gene3D" id="2.80.10.70">
    <property type="entry name" value="Spindlin/Ssty"/>
    <property type="match status" value="1"/>
</dbReference>
<protein>
    <submittedName>
        <fullName evidence="1">Uncharacterized protein</fullName>
    </submittedName>
</protein>
<evidence type="ECO:0000313" key="1">
    <source>
        <dbReference type="EMBL" id="CDQ99749.1"/>
    </source>
</evidence>
<dbReference type="PaxDb" id="8022-A0A060ZDP4"/>
<proteinExistence type="predicted"/>
<dbReference type="PANTHER" id="PTHR28422">
    <property type="entry name" value="SIMILAR TO HUMAN CHROMOSOME 15 OPEN READING FRAME 39"/>
    <property type="match status" value="1"/>
</dbReference>
<dbReference type="EMBL" id="FR949728">
    <property type="protein sequence ID" value="CDQ99749.1"/>
    <property type="molecule type" value="Genomic_DNA"/>
</dbReference>
<gene>
    <name evidence="1" type="ORF">GSONMT00016030001</name>
</gene>
<dbReference type="PANTHER" id="PTHR28422:SF1">
    <property type="entry name" value="SIMILAR TO HUMAN CHROMOSOME 15 OPEN READING FRAME 39"/>
    <property type="match status" value="1"/>
</dbReference>